<evidence type="ECO:0000256" key="1">
    <source>
        <dbReference type="SAM" id="Phobius"/>
    </source>
</evidence>
<dbReference type="EMBL" id="CP004393">
    <property type="protein sequence ID" value="AJE48031.1"/>
    <property type="molecule type" value="Genomic_DNA"/>
</dbReference>
<proteinExistence type="predicted"/>
<dbReference type="InterPro" id="IPR028087">
    <property type="entry name" value="Tad_N"/>
</dbReference>
<dbReference type="RefSeq" id="WP_043870454.1">
    <property type="nucleotide sequence ID" value="NZ_CP004393.1"/>
</dbReference>
<dbReference type="OrthoDB" id="7522752at2"/>
<dbReference type="SUPFAM" id="SSF53300">
    <property type="entry name" value="vWA-like"/>
    <property type="match status" value="1"/>
</dbReference>
<dbReference type="Pfam" id="PF13400">
    <property type="entry name" value="Tad"/>
    <property type="match status" value="1"/>
</dbReference>
<dbReference type="PROSITE" id="PS50234">
    <property type="entry name" value="VWFA"/>
    <property type="match status" value="1"/>
</dbReference>
<reference evidence="3 4" key="1">
    <citation type="journal article" date="2014" name="Int. J. Syst. Evol. Microbiol.">
        <title>Celeribacter indicus sp. nov., a polycyclic aromatic hydrocarbon-degrading bacterium from deep-sea sediment and reclassification of Huaishuia halophila as Celeribacter halophilus comb. nov.</title>
        <authorList>
            <person name="Lai Q."/>
            <person name="Cao J."/>
            <person name="Yuan J."/>
            <person name="Li F."/>
            <person name="Shao Z."/>
        </authorList>
    </citation>
    <scope>NUCLEOTIDE SEQUENCE [LARGE SCALE GENOMIC DNA]</scope>
    <source>
        <strain evidence="3">P73</strain>
    </source>
</reference>
<dbReference type="KEGG" id="cid:P73_3316"/>
<dbReference type="Proteomes" id="UP000031521">
    <property type="component" value="Chromosome"/>
</dbReference>
<feature type="domain" description="VWFA" evidence="2">
    <location>
        <begin position="173"/>
        <end position="410"/>
    </location>
</feature>
<dbReference type="AlphaFoldDB" id="A0A0B5E4S9"/>
<keyword evidence="1" id="KW-1133">Transmembrane helix</keyword>
<evidence type="ECO:0000259" key="2">
    <source>
        <dbReference type="PROSITE" id="PS50234"/>
    </source>
</evidence>
<dbReference type="InterPro" id="IPR002035">
    <property type="entry name" value="VWF_A"/>
</dbReference>
<accession>A0A0B5E4S9</accession>
<evidence type="ECO:0000313" key="3">
    <source>
        <dbReference type="EMBL" id="AJE48031.1"/>
    </source>
</evidence>
<dbReference type="Gene3D" id="3.40.50.410">
    <property type="entry name" value="von Willebrand factor, type A domain"/>
    <property type="match status" value="1"/>
</dbReference>
<dbReference type="STRING" id="1208324.P73_3316"/>
<protein>
    <recommendedName>
        <fullName evidence="2">VWFA domain-containing protein</fullName>
    </recommendedName>
</protein>
<dbReference type="HOGENOM" id="CLU_026005_1_0_5"/>
<keyword evidence="4" id="KW-1185">Reference proteome</keyword>
<name>A0A0B5E4S9_9RHOB</name>
<dbReference type="InterPro" id="IPR036465">
    <property type="entry name" value="vWFA_dom_sf"/>
</dbReference>
<feature type="transmembrane region" description="Helical" evidence="1">
    <location>
        <begin position="47"/>
        <end position="67"/>
    </location>
</feature>
<gene>
    <name evidence="3" type="ORF">P73_3316</name>
</gene>
<sequence length="578" mass="64126">MLGNVTRREAAPVEPVRQQGRARLSRYKLLATMRAARRAYWRDEDGALFIFGLFAFVIILMVAGMGVDVIRHETLRTQLQGTLDRSILVAANIQTQAATDDDVKNIVLDYFDKAGFGDYISKDDIDVTRGMAGRRVSATVDGSINTFFMRLAGVDDIGLSAAGTAEQSVGKMEIALVLDVSGSMDQNHRIANLRDAADDFAKTIFSADDRGQIALSIVPYSGQVNAGPSIGKMFNRGDPNDYSYCLQFDSNDFKTISIQPNTMPGAKTYPQAFTFDAWNDRSEGLELEYCDSAAANEILPFVNSYEDARSKIRGLRALGGTSINIGLKWGTALLDPSFRPITASLEAKGKVSSTLKEYPLDFPAENDSAGTQKIIVLMTDGEHDTHYFIKDKYRRGNTDAFVSPEGVTSFKTDNYKITEKVCTKSRCRKESDYETRTRYETRYYIPSTGKFQTTPAGGNNATPMEWADIFARYTTPRHEDIRIRADNNGEKPRSSSYAKVYDTSAASTKDRYLEDLCTRAKDAGIIIYSIGFETTRNAKTLLKSCATTYSHYYDVEGIEISEAFSAIAAEVTELRLTQ</sequence>
<organism evidence="3 4">
    <name type="scientific">Celeribacter indicus</name>
    <dbReference type="NCBI Taxonomy" id="1208324"/>
    <lineage>
        <taxon>Bacteria</taxon>
        <taxon>Pseudomonadati</taxon>
        <taxon>Pseudomonadota</taxon>
        <taxon>Alphaproteobacteria</taxon>
        <taxon>Rhodobacterales</taxon>
        <taxon>Roseobacteraceae</taxon>
        <taxon>Celeribacter</taxon>
    </lineage>
</organism>
<evidence type="ECO:0000313" key="4">
    <source>
        <dbReference type="Proteomes" id="UP000031521"/>
    </source>
</evidence>
<keyword evidence="1" id="KW-0472">Membrane</keyword>
<keyword evidence="1" id="KW-0812">Transmembrane</keyword>